<evidence type="ECO:0000256" key="5">
    <source>
        <dbReference type="ARBA" id="ARBA00032263"/>
    </source>
</evidence>
<comment type="caution">
    <text evidence="8">The sequence shown here is derived from an EMBL/GenBank/DDBJ whole genome shotgun (WGS) entry which is preliminary data.</text>
</comment>
<dbReference type="Gene3D" id="1.10.472.10">
    <property type="entry name" value="Cyclin-like"/>
    <property type="match status" value="2"/>
</dbReference>
<evidence type="ECO:0000256" key="6">
    <source>
        <dbReference type="SAM" id="MobiDB-lite"/>
    </source>
</evidence>
<dbReference type="SUPFAM" id="SSF47954">
    <property type="entry name" value="Cyclin-like"/>
    <property type="match status" value="1"/>
</dbReference>
<dbReference type="PANTHER" id="PTHR10177">
    <property type="entry name" value="CYCLINS"/>
    <property type="match status" value="1"/>
</dbReference>
<name>A0A2K3NDE1_TRIPR</name>
<dbReference type="Pfam" id="PF00134">
    <property type="entry name" value="Cyclin_N"/>
    <property type="match status" value="1"/>
</dbReference>
<sequence length="545" mass="61969">MASDAEFTILTQKEADFIKTSYFPIQHKFMPKQNFFKSARNILFRRHAVSIIADYSRRIDLDTFIPYLAMNYFDRFFSMTKTFKKDVEGCNNDTEKVRLIAISCLSISVKIRMKHFSVEQFLRDNNLMITPQMIMKMEFNILHEIRWTIRPVTPFTYLNFYYRYFKRFGGYSRRCINEIIVQAQGDHTFVHYPPTMIASTAFLAASRIAYPSKYNNIAHPEALARLGPKAQVLQCAKKILKLCRRMKIRVEIPRIQIPRIQIPESRVGSTSSKVVAVPEKQTEYRRAKAAAVVVDSSEEEEEEGTALIRRKGNTGKTSETSQVQVEVKVVDKSDKKGVATEEIEAENRSLAKGEEKAVEVTEASKEEGTALIRRKQDMGKTTGTSQVQVPVKAEEVMVVNKSDKKGVATEEIEAENPSLAKGKEKAVEVTETSADDKARVQAIIRRALEKGKAVVGEEPQTQIGGSVSEILELVAPKKLMMFELRWPMEVPLLEALDIKQALPEVEEEEEQESQTDDKGFGFGSCSVQNVVVVFVCRSYYGYYYC</sequence>
<protein>
    <recommendedName>
        <fullName evidence="5">B-like cyclin</fullName>
    </recommendedName>
</protein>
<organism evidence="8 9">
    <name type="scientific">Trifolium pratense</name>
    <name type="common">Red clover</name>
    <dbReference type="NCBI Taxonomy" id="57577"/>
    <lineage>
        <taxon>Eukaryota</taxon>
        <taxon>Viridiplantae</taxon>
        <taxon>Streptophyta</taxon>
        <taxon>Embryophyta</taxon>
        <taxon>Tracheophyta</taxon>
        <taxon>Spermatophyta</taxon>
        <taxon>Magnoliopsida</taxon>
        <taxon>eudicotyledons</taxon>
        <taxon>Gunneridae</taxon>
        <taxon>Pentapetalae</taxon>
        <taxon>rosids</taxon>
        <taxon>fabids</taxon>
        <taxon>Fabales</taxon>
        <taxon>Fabaceae</taxon>
        <taxon>Papilionoideae</taxon>
        <taxon>50 kb inversion clade</taxon>
        <taxon>NPAAA clade</taxon>
        <taxon>Hologalegina</taxon>
        <taxon>IRL clade</taxon>
        <taxon>Trifolieae</taxon>
        <taxon>Trifolium</taxon>
    </lineage>
</organism>
<feature type="region of interest" description="Disordered" evidence="6">
    <location>
        <begin position="300"/>
        <end position="322"/>
    </location>
</feature>
<feature type="domain" description="Cyclin C-terminal" evidence="7">
    <location>
        <begin position="152"/>
        <end position="276"/>
    </location>
</feature>
<evidence type="ECO:0000256" key="2">
    <source>
        <dbReference type="ARBA" id="ARBA00022618"/>
    </source>
</evidence>
<keyword evidence="3" id="KW-0195">Cyclin</keyword>
<keyword evidence="2" id="KW-0132">Cell division</keyword>
<evidence type="ECO:0000313" key="9">
    <source>
        <dbReference type="Proteomes" id="UP000236291"/>
    </source>
</evidence>
<dbReference type="InterPro" id="IPR036915">
    <property type="entry name" value="Cyclin-like_sf"/>
</dbReference>
<evidence type="ECO:0000256" key="4">
    <source>
        <dbReference type="ARBA" id="ARBA00023306"/>
    </source>
</evidence>
<dbReference type="EMBL" id="ASHM01019650">
    <property type="protein sequence ID" value="PNY01056.1"/>
    <property type="molecule type" value="Genomic_DNA"/>
</dbReference>
<dbReference type="InterPro" id="IPR039361">
    <property type="entry name" value="Cyclin"/>
</dbReference>
<dbReference type="ExpressionAtlas" id="A0A2K3NDE1">
    <property type="expression patterns" value="baseline"/>
</dbReference>
<keyword evidence="4" id="KW-0131">Cell cycle</keyword>
<proteinExistence type="predicted"/>
<evidence type="ECO:0000256" key="1">
    <source>
        <dbReference type="ARBA" id="ARBA00011177"/>
    </source>
</evidence>
<accession>A0A2K3NDE1</accession>
<evidence type="ECO:0000256" key="3">
    <source>
        <dbReference type="ARBA" id="ARBA00023127"/>
    </source>
</evidence>
<dbReference type="SMART" id="SM01332">
    <property type="entry name" value="Cyclin_C"/>
    <property type="match status" value="1"/>
</dbReference>
<dbReference type="GO" id="GO:0051301">
    <property type="term" value="P:cell division"/>
    <property type="evidence" value="ECO:0007669"/>
    <property type="project" value="UniProtKB-KW"/>
</dbReference>
<dbReference type="AlphaFoldDB" id="A0A2K3NDE1"/>
<evidence type="ECO:0000259" key="7">
    <source>
        <dbReference type="SMART" id="SM01332"/>
    </source>
</evidence>
<evidence type="ECO:0000313" key="8">
    <source>
        <dbReference type="EMBL" id="PNY01056.1"/>
    </source>
</evidence>
<gene>
    <name evidence="8" type="ORF">L195_g024344</name>
</gene>
<dbReference type="InterPro" id="IPR004367">
    <property type="entry name" value="Cyclin_C-dom"/>
</dbReference>
<reference evidence="8 9" key="2">
    <citation type="journal article" date="2017" name="Front. Plant Sci.">
        <title>Gene Classification and Mining of Molecular Markers Useful in Red Clover (Trifolium pratense) Breeding.</title>
        <authorList>
            <person name="Istvanek J."/>
            <person name="Dluhosova J."/>
            <person name="Dluhos P."/>
            <person name="Patkova L."/>
            <person name="Nedelnik J."/>
            <person name="Repkova J."/>
        </authorList>
    </citation>
    <scope>NUCLEOTIDE SEQUENCE [LARGE SCALE GENOMIC DNA]</scope>
    <source>
        <strain evidence="9">cv. Tatra</strain>
        <tissue evidence="8">Young leaves</tissue>
    </source>
</reference>
<dbReference type="Proteomes" id="UP000236291">
    <property type="component" value="Unassembled WGS sequence"/>
</dbReference>
<reference evidence="8 9" key="1">
    <citation type="journal article" date="2014" name="Am. J. Bot.">
        <title>Genome assembly and annotation for red clover (Trifolium pratense; Fabaceae).</title>
        <authorList>
            <person name="Istvanek J."/>
            <person name="Jaros M."/>
            <person name="Krenek A."/>
            <person name="Repkova J."/>
        </authorList>
    </citation>
    <scope>NUCLEOTIDE SEQUENCE [LARGE SCALE GENOMIC DNA]</scope>
    <source>
        <strain evidence="9">cv. Tatra</strain>
        <tissue evidence="8">Young leaves</tissue>
    </source>
</reference>
<comment type="subunit">
    <text evidence="1">Interacts with the CDC2 protein kinase to form a serine/threonine kinase holoenzyme complex also known as maturation promoting factor (MPF). The cyclin subunit imparts substrate specificity to the complex.</text>
</comment>
<dbReference type="STRING" id="57577.A0A2K3NDE1"/>
<dbReference type="InterPro" id="IPR006671">
    <property type="entry name" value="Cyclin_N"/>
</dbReference>